<keyword evidence="1" id="KW-0175">Coiled coil</keyword>
<feature type="coiled-coil region" evidence="1">
    <location>
        <begin position="44"/>
        <end position="71"/>
    </location>
</feature>
<keyword evidence="3" id="KW-1185">Reference proteome</keyword>
<organism evidence="2 3">
    <name type="scientific">Thelohanellus kitauei</name>
    <name type="common">Myxosporean</name>
    <dbReference type="NCBI Taxonomy" id="669202"/>
    <lineage>
        <taxon>Eukaryota</taxon>
        <taxon>Metazoa</taxon>
        <taxon>Cnidaria</taxon>
        <taxon>Myxozoa</taxon>
        <taxon>Myxosporea</taxon>
        <taxon>Bivalvulida</taxon>
        <taxon>Platysporina</taxon>
        <taxon>Myxobolidae</taxon>
        <taxon>Thelohanellus</taxon>
    </lineage>
</organism>
<dbReference type="AlphaFoldDB" id="A0A0C2MWK3"/>
<evidence type="ECO:0000256" key="1">
    <source>
        <dbReference type="SAM" id="Coils"/>
    </source>
</evidence>
<reference evidence="2 3" key="1">
    <citation type="journal article" date="2014" name="Genome Biol. Evol.">
        <title>The genome of the myxosporean Thelohanellus kitauei shows adaptations to nutrient acquisition within its fish host.</title>
        <authorList>
            <person name="Yang Y."/>
            <person name="Xiong J."/>
            <person name="Zhou Z."/>
            <person name="Huo F."/>
            <person name="Miao W."/>
            <person name="Ran C."/>
            <person name="Liu Y."/>
            <person name="Zhang J."/>
            <person name="Feng J."/>
            <person name="Wang M."/>
            <person name="Wang M."/>
            <person name="Wang L."/>
            <person name="Yao B."/>
        </authorList>
    </citation>
    <scope>NUCLEOTIDE SEQUENCE [LARGE SCALE GENOMIC DNA]</scope>
    <source>
        <strain evidence="2">Wuqing</strain>
    </source>
</reference>
<sequence>MIDQIGVIQTLHEDDKPTKTKYIHLFTSDTIDNNLDNVIDLLAKEEIQINITQLQKDLVEINKKRDQCQKDVLGFKIMLHNMDQEATALNNDVQKYKEWAKWATIFTRWFWRGKMYDCLYYLQQQYIIIDFYYKQCTRFENLLDSLNREASEFEEKIQIYQKLLQS</sequence>
<dbReference type="EMBL" id="JWZT01001661">
    <property type="protein sequence ID" value="KII71706.1"/>
    <property type="molecule type" value="Genomic_DNA"/>
</dbReference>
<accession>A0A0C2MWK3</accession>
<comment type="caution">
    <text evidence="2">The sequence shown here is derived from an EMBL/GenBank/DDBJ whole genome shotgun (WGS) entry which is preliminary data.</text>
</comment>
<dbReference type="Proteomes" id="UP000031668">
    <property type="component" value="Unassembled WGS sequence"/>
</dbReference>
<evidence type="ECO:0000313" key="2">
    <source>
        <dbReference type="EMBL" id="KII71706.1"/>
    </source>
</evidence>
<proteinExistence type="predicted"/>
<evidence type="ECO:0000313" key="3">
    <source>
        <dbReference type="Proteomes" id="UP000031668"/>
    </source>
</evidence>
<protein>
    <submittedName>
        <fullName evidence="2">Uncharacterized protein</fullName>
    </submittedName>
</protein>
<name>A0A0C2MWK3_THEKT</name>
<feature type="coiled-coil region" evidence="1">
    <location>
        <begin position="129"/>
        <end position="163"/>
    </location>
</feature>
<gene>
    <name evidence="2" type="ORF">RF11_01604</name>
</gene>